<comment type="cofactor">
    <cofactor evidence="1">
        <name>FAD</name>
        <dbReference type="ChEBI" id="CHEBI:57692"/>
    </cofactor>
</comment>
<evidence type="ECO:0000259" key="5">
    <source>
        <dbReference type="Pfam" id="PF07992"/>
    </source>
</evidence>
<evidence type="ECO:0000256" key="1">
    <source>
        <dbReference type="ARBA" id="ARBA00001974"/>
    </source>
</evidence>
<evidence type="ECO:0000256" key="4">
    <source>
        <dbReference type="ARBA" id="ARBA00023002"/>
    </source>
</evidence>
<dbReference type="PANTHER" id="PTHR48105">
    <property type="entry name" value="THIOREDOXIN REDUCTASE 1-RELATED-RELATED"/>
    <property type="match status" value="1"/>
</dbReference>
<dbReference type="InterPro" id="IPR050097">
    <property type="entry name" value="Ferredoxin-NADP_redctase_2"/>
</dbReference>
<evidence type="ECO:0000313" key="7">
    <source>
        <dbReference type="Proteomes" id="UP000257144"/>
    </source>
</evidence>
<comment type="subunit">
    <text evidence="2">Homodimer.</text>
</comment>
<organism evidence="6 7">
    <name type="scientific">Neobacillus piezotolerans</name>
    <dbReference type="NCBI Taxonomy" id="2259171"/>
    <lineage>
        <taxon>Bacteria</taxon>
        <taxon>Bacillati</taxon>
        <taxon>Bacillota</taxon>
        <taxon>Bacilli</taxon>
        <taxon>Bacillales</taxon>
        <taxon>Bacillaceae</taxon>
        <taxon>Neobacillus</taxon>
    </lineage>
</organism>
<dbReference type="Gene3D" id="3.50.50.60">
    <property type="entry name" value="FAD/NAD(P)-binding domain"/>
    <property type="match status" value="2"/>
</dbReference>
<dbReference type="InterPro" id="IPR023753">
    <property type="entry name" value="FAD/NAD-binding_dom"/>
</dbReference>
<sequence length="300" mass="32965">MMLDCVIVGGGPAGLNAALVLGRARRNVILFDNNSPRNAVTQESHGFITRDGIKPREFREIAHQDIAKYPSIMIRNEKIIDVKKTGMHFEVVTEKGECIKGKKVILATGLKEIHPAIENIMDFYGKSLFSCPYCDGWELKDLPLMIISESHSAFHMAKTVYNWSKDLIVCTNGKKILTVEQKNMLQRKGIKVYEQKIKSLIGGNGSLEAVIFEDGEEVKRNGGFVTPEWIQATTFGQSLGCKTHELGGIITDQFGRTNIEGLYAAGDTSVIAPSQVIIAAAEGSRAAMGVNTDLSQDDFN</sequence>
<name>A0A3D8GWX5_9BACI</name>
<keyword evidence="4" id="KW-0560">Oxidoreductase</keyword>
<evidence type="ECO:0000256" key="3">
    <source>
        <dbReference type="ARBA" id="ARBA00022630"/>
    </source>
</evidence>
<gene>
    <name evidence="6" type="ORF">DRW41_00510</name>
</gene>
<dbReference type="AlphaFoldDB" id="A0A3D8GWX5"/>
<comment type="caution">
    <text evidence="6">The sequence shown here is derived from an EMBL/GenBank/DDBJ whole genome shotgun (WGS) entry which is preliminary data.</text>
</comment>
<dbReference type="PRINTS" id="PR00368">
    <property type="entry name" value="FADPNR"/>
</dbReference>
<protein>
    <submittedName>
        <fullName evidence="6">NAD(P)/FAD-dependent oxidoreductase</fullName>
    </submittedName>
</protein>
<reference evidence="6 7" key="1">
    <citation type="submission" date="2018-07" db="EMBL/GenBank/DDBJ databases">
        <title>Bacillus sp. YLB-04 draft genome sequence.</title>
        <authorList>
            <person name="Yu L."/>
            <person name="Tang X."/>
        </authorList>
    </citation>
    <scope>NUCLEOTIDE SEQUENCE [LARGE SCALE GENOMIC DNA]</scope>
    <source>
        <strain evidence="6 7">YLB-04</strain>
    </source>
</reference>
<dbReference type="GO" id="GO:0016491">
    <property type="term" value="F:oxidoreductase activity"/>
    <property type="evidence" value="ECO:0007669"/>
    <property type="project" value="UniProtKB-KW"/>
</dbReference>
<keyword evidence="7" id="KW-1185">Reference proteome</keyword>
<feature type="domain" description="FAD/NAD(P)-binding" evidence="5">
    <location>
        <begin position="4"/>
        <end position="283"/>
    </location>
</feature>
<dbReference type="Proteomes" id="UP000257144">
    <property type="component" value="Unassembled WGS sequence"/>
</dbReference>
<dbReference type="RefSeq" id="WP_115450859.1">
    <property type="nucleotide sequence ID" value="NZ_QNQT01000001.1"/>
</dbReference>
<dbReference type="OrthoDB" id="9806179at2"/>
<evidence type="ECO:0000256" key="2">
    <source>
        <dbReference type="ARBA" id="ARBA00011738"/>
    </source>
</evidence>
<dbReference type="Pfam" id="PF07992">
    <property type="entry name" value="Pyr_redox_2"/>
    <property type="match status" value="1"/>
</dbReference>
<dbReference type="PRINTS" id="PR00469">
    <property type="entry name" value="PNDRDTASEII"/>
</dbReference>
<proteinExistence type="predicted"/>
<dbReference type="EMBL" id="QNQT01000001">
    <property type="protein sequence ID" value="RDU38944.1"/>
    <property type="molecule type" value="Genomic_DNA"/>
</dbReference>
<evidence type="ECO:0000313" key="6">
    <source>
        <dbReference type="EMBL" id="RDU38944.1"/>
    </source>
</evidence>
<accession>A0A3D8GWX5</accession>
<keyword evidence="3" id="KW-0285">Flavoprotein</keyword>
<dbReference type="InterPro" id="IPR036188">
    <property type="entry name" value="FAD/NAD-bd_sf"/>
</dbReference>
<dbReference type="SUPFAM" id="SSF51905">
    <property type="entry name" value="FAD/NAD(P)-binding domain"/>
    <property type="match status" value="1"/>
</dbReference>